<dbReference type="SMART" id="SM00248">
    <property type="entry name" value="ANK"/>
    <property type="match status" value="5"/>
</dbReference>
<dbReference type="OrthoDB" id="366390at2759"/>
<dbReference type="PROSITE" id="PS50088">
    <property type="entry name" value="ANK_REPEAT"/>
    <property type="match status" value="2"/>
</dbReference>
<dbReference type="PANTHER" id="PTHR24198:SF165">
    <property type="entry name" value="ANKYRIN REPEAT-CONTAINING PROTEIN-RELATED"/>
    <property type="match status" value="1"/>
</dbReference>
<dbReference type="Proteomes" id="UP000824998">
    <property type="component" value="Unassembled WGS sequence"/>
</dbReference>
<evidence type="ECO:0000256" key="2">
    <source>
        <dbReference type="ARBA" id="ARBA00023043"/>
    </source>
</evidence>
<comment type="caution">
    <text evidence="5">The sequence shown here is derived from an EMBL/GenBank/DDBJ whole genome shotgun (WGS) entry which is preliminary data.</text>
</comment>
<keyword evidence="6" id="KW-1185">Reference proteome</keyword>
<organism evidence="5 6">
    <name type="scientific">Amylocarpus encephaloides</name>
    <dbReference type="NCBI Taxonomy" id="45428"/>
    <lineage>
        <taxon>Eukaryota</taxon>
        <taxon>Fungi</taxon>
        <taxon>Dikarya</taxon>
        <taxon>Ascomycota</taxon>
        <taxon>Pezizomycotina</taxon>
        <taxon>Leotiomycetes</taxon>
        <taxon>Helotiales</taxon>
        <taxon>Helotiales incertae sedis</taxon>
        <taxon>Amylocarpus</taxon>
    </lineage>
</organism>
<sequence length="407" mass="44574">MVELLFSRGRDAEGRTNFGWTPLHFACRSDHEAVAKLLLEYGADIGARDSGNYTLPLAAVSRGGDGSLVMLIDERADISAVVKPDGLLPVHIAARNGQAPMPRLLSVELMAPSSTGDIALHEAAIFRKVLHQKYEGIAQQVIKAGTEMSDYEEFLDMADEQVDADKDNKLINSEVMSHADMLAIQQASVPLQQVTSNQYCRHLASKQDNAPKLKITPIGRHARQVNPEDVEAIKRVAMSNSQGNTASYFVSQSGNQDAAAVLLEHEADPESKNTRTAQTPSRHHRLTKETQHSTSYVTHRNHTMACLIIKAGADVNASDILGNTTLHKEGCWAKVDLRSQDGLMQLHVAAFYGQGVIAKMLIEKDFDVGARDREGNGGLETARMGERLYVTDRKAYKRAVVPISKAK</sequence>
<dbReference type="PROSITE" id="PS50297">
    <property type="entry name" value="ANK_REP_REGION"/>
    <property type="match status" value="2"/>
</dbReference>
<evidence type="ECO:0000256" key="4">
    <source>
        <dbReference type="SAM" id="MobiDB-lite"/>
    </source>
</evidence>
<evidence type="ECO:0000256" key="1">
    <source>
        <dbReference type="ARBA" id="ARBA00022737"/>
    </source>
</evidence>
<evidence type="ECO:0000256" key="3">
    <source>
        <dbReference type="PROSITE-ProRule" id="PRU00023"/>
    </source>
</evidence>
<dbReference type="EMBL" id="MU251368">
    <property type="protein sequence ID" value="KAG9238571.1"/>
    <property type="molecule type" value="Genomic_DNA"/>
</dbReference>
<feature type="repeat" description="ANK" evidence="3">
    <location>
        <begin position="341"/>
        <end position="373"/>
    </location>
</feature>
<dbReference type="InterPro" id="IPR036770">
    <property type="entry name" value="Ankyrin_rpt-contain_sf"/>
</dbReference>
<dbReference type="Gene3D" id="1.25.40.20">
    <property type="entry name" value="Ankyrin repeat-containing domain"/>
    <property type="match status" value="3"/>
</dbReference>
<accession>A0A9P7YRZ5</accession>
<feature type="region of interest" description="Disordered" evidence="4">
    <location>
        <begin position="267"/>
        <end position="296"/>
    </location>
</feature>
<dbReference type="PRINTS" id="PR01415">
    <property type="entry name" value="ANKYRIN"/>
</dbReference>
<protein>
    <submittedName>
        <fullName evidence="5">Ankyrin repeat-containing domain protein</fullName>
    </submittedName>
</protein>
<dbReference type="InterPro" id="IPR002110">
    <property type="entry name" value="Ankyrin_rpt"/>
</dbReference>
<evidence type="ECO:0000313" key="5">
    <source>
        <dbReference type="EMBL" id="KAG9238571.1"/>
    </source>
</evidence>
<dbReference type="PANTHER" id="PTHR24198">
    <property type="entry name" value="ANKYRIN REPEAT AND PROTEIN KINASE DOMAIN-CONTAINING PROTEIN"/>
    <property type="match status" value="1"/>
</dbReference>
<keyword evidence="2 3" id="KW-0040">ANK repeat</keyword>
<name>A0A9P7YRZ5_9HELO</name>
<keyword evidence="1" id="KW-0677">Repeat</keyword>
<feature type="repeat" description="ANK" evidence="3">
    <location>
        <begin position="18"/>
        <end position="50"/>
    </location>
</feature>
<dbReference type="SUPFAM" id="SSF48403">
    <property type="entry name" value="Ankyrin repeat"/>
    <property type="match status" value="1"/>
</dbReference>
<dbReference type="AlphaFoldDB" id="A0A9P7YRZ5"/>
<reference evidence="5" key="1">
    <citation type="journal article" date="2021" name="IMA Fungus">
        <title>Genomic characterization of three marine fungi, including Emericellopsis atlantica sp. nov. with signatures of a generalist lifestyle and marine biomass degradation.</title>
        <authorList>
            <person name="Hagestad O.C."/>
            <person name="Hou L."/>
            <person name="Andersen J.H."/>
            <person name="Hansen E.H."/>
            <person name="Altermark B."/>
            <person name="Li C."/>
            <person name="Kuhnert E."/>
            <person name="Cox R.J."/>
            <person name="Crous P.W."/>
            <person name="Spatafora J.W."/>
            <person name="Lail K."/>
            <person name="Amirebrahimi M."/>
            <person name="Lipzen A."/>
            <person name="Pangilinan J."/>
            <person name="Andreopoulos W."/>
            <person name="Hayes R.D."/>
            <person name="Ng V."/>
            <person name="Grigoriev I.V."/>
            <person name="Jackson S.A."/>
            <person name="Sutton T.D.S."/>
            <person name="Dobson A.D.W."/>
            <person name="Rama T."/>
        </authorList>
    </citation>
    <scope>NUCLEOTIDE SEQUENCE</scope>
    <source>
        <strain evidence="5">TRa018bII</strain>
    </source>
</reference>
<gene>
    <name evidence="5" type="ORF">BJ875DRAFT_539492</name>
</gene>
<dbReference type="Pfam" id="PF00023">
    <property type="entry name" value="Ank"/>
    <property type="match status" value="1"/>
</dbReference>
<evidence type="ECO:0000313" key="6">
    <source>
        <dbReference type="Proteomes" id="UP000824998"/>
    </source>
</evidence>
<proteinExistence type="predicted"/>